<dbReference type="SMART" id="SM00347">
    <property type="entry name" value="HTH_MARR"/>
    <property type="match status" value="1"/>
</dbReference>
<proteinExistence type="predicted"/>
<dbReference type="PANTHER" id="PTHR33164:SF5">
    <property type="entry name" value="ORGANIC HYDROPEROXIDE RESISTANCE TRANSCRIPTIONAL REGULATOR"/>
    <property type="match status" value="1"/>
</dbReference>
<reference evidence="7" key="1">
    <citation type="submission" date="2022-01" db="EMBL/GenBank/DDBJ databases">
        <title>Paenibacillus spongiae sp. nov., isolated from marine sponge.</title>
        <authorList>
            <person name="Li Z."/>
            <person name="Zhang M."/>
        </authorList>
    </citation>
    <scope>NUCLEOTIDE SEQUENCE</scope>
    <source>
        <strain evidence="7">PHS-Z3</strain>
    </source>
</reference>
<dbReference type="InterPro" id="IPR036390">
    <property type="entry name" value="WH_DNA-bd_sf"/>
</dbReference>
<keyword evidence="2" id="KW-0963">Cytoplasm</keyword>
<evidence type="ECO:0000256" key="3">
    <source>
        <dbReference type="ARBA" id="ARBA00023015"/>
    </source>
</evidence>
<dbReference type="InterPro" id="IPR036388">
    <property type="entry name" value="WH-like_DNA-bd_sf"/>
</dbReference>
<dbReference type="PROSITE" id="PS50995">
    <property type="entry name" value="HTH_MARR_2"/>
    <property type="match status" value="1"/>
</dbReference>
<accession>A0ABY5S8K9</accession>
<dbReference type="InterPro" id="IPR000835">
    <property type="entry name" value="HTH_MarR-typ"/>
</dbReference>
<protein>
    <submittedName>
        <fullName evidence="7">MarR family transcriptional regulator</fullName>
    </submittedName>
</protein>
<comment type="subcellular location">
    <subcellularLocation>
        <location evidence="1">Cytoplasm</location>
    </subcellularLocation>
</comment>
<evidence type="ECO:0000256" key="4">
    <source>
        <dbReference type="ARBA" id="ARBA00023125"/>
    </source>
</evidence>
<dbReference type="InterPro" id="IPR055166">
    <property type="entry name" value="Transc_reg_Sar_Rot_HTH"/>
</dbReference>
<dbReference type="PRINTS" id="PR00598">
    <property type="entry name" value="HTHMARR"/>
</dbReference>
<keyword evidence="4" id="KW-0238">DNA-binding</keyword>
<dbReference type="InterPro" id="IPR039422">
    <property type="entry name" value="MarR/SlyA-like"/>
</dbReference>
<keyword evidence="3" id="KW-0805">Transcription regulation</keyword>
<dbReference type="Proteomes" id="UP001057877">
    <property type="component" value="Chromosome"/>
</dbReference>
<evidence type="ECO:0000259" key="6">
    <source>
        <dbReference type="PROSITE" id="PS50995"/>
    </source>
</evidence>
<keyword evidence="5" id="KW-0804">Transcription</keyword>
<keyword evidence="8" id="KW-1185">Reference proteome</keyword>
<evidence type="ECO:0000313" key="7">
    <source>
        <dbReference type="EMBL" id="UVI30014.1"/>
    </source>
</evidence>
<feature type="domain" description="HTH marR-type" evidence="6">
    <location>
        <begin position="10"/>
        <end position="140"/>
    </location>
</feature>
<name>A0ABY5S8K9_9BACL</name>
<dbReference type="RefSeq" id="WP_258386084.1">
    <property type="nucleotide sequence ID" value="NZ_CP091430.1"/>
</dbReference>
<dbReference type="Gene3D" id="1.10.10.10">
    <property type="entry name" value="Winged helix-like DNA-binding domain superfamily/Winged helix DNA-binding domain"/>
    <property type="match status" value="1"/>
</dbReference>
<evidence type="ECO:0000313" key="8">
    <source>
        <dbReference type="Proteomes" id="UP001057877"/>
    </source>
</evidence>
<dbReference type="EMBL" id="CP091430">
    <property type="protein sequence ID" value="UVI30014.1"/>
    <property type="molecule type" value="Genomic_DNA"/>
</dbReference>
<evidence type="ECO:0000256" key="2">
    <source>
        <dbReference type="ARBA" id="ARBA00022490"/>
    </source>
</evidence>
<dbReference type="PANTHER" id="PTHR33164">
    <property type="entry name" value="TRANSCRIPTIONAL REGULATOR, MARR FAMILY"/>
    <property type="match status" value="1"/>
</dbReference>
<dbReference type="SUPFAM" id="SSF46785">
    <property type="entry name" value="Winged helix' DNA-binding domain"/>
    <property type="match status" value="1"/>
</dbReference>
<gene>
    <name evidence="7" type="ORF">L1F29_32315</name>
</gene>
<organism evidence="7 8">
    <name type="scientific">Paenibacillus spongiae</name>
    <dbReference type="NCBI Taxonomy" id="2909671"/>
    <lineage>
        <taxon>Bacteria</taxon>
        <taxon>Bacillati</taxon>
        <taxon>Bacillota</taxon>
        <taxon>Bacilli</taxon>
        <taxon>Bacillales</taxon>
        <taxon>Paenibacillaceae</taxon>
        <taxon>Paenibacillus</taxon>
    </lineage>
</organism>
<evidence type="ECO:0000256" key="5">
    <source>
        <dbReference type="ARBA" id="ARBA00023163"/>
    </source>
</evidence>
<sequence length="153" mass="17552">MESNALLHLDNQLCFALYACAREVTKLYRPFLDELGLTYTQYVTMLVLWEKDDIAVKTLGERLHLDSGTLTPLLKKLEASGLILRERDREDERSVIVRLTSKGQSLRERAEGIPGQVFRQTKLTPDQIAALRDQLHELTAMINEQAEPEQTER</sequence>
<dbReference type="Pfam" id="PF22381">
    <property type="entry name" value="Staph_reg_Sar_Rot"/>
    <property type="match status" value="1"/>
</dbReference>
<evidence type="ECO:0000256" key="1">
    <source>
        <dbReference type="ARBA" id="ARBA00004496"/>
    </source>
</evidence>